<feature type="domain" description="RING-type" evidence="10">
    <location>
        <begin position="22"/>
        <end position="60"/>
    </location>
</feature>
<dbReference type="GO" id="GO:0008270">
    <property type="term" value="F:zinc ion binding"/>
    <property type="evidence" value="ECO:0007669"/>
    <property type="project" value="UniProtKB-KW"/>
</dbReference>
<proteinExistence type="predicted"/>
<keyword evidence="3" id="KW-0808">Transferase</keyword>
<dbReference type="GO" id="GO:0061630">
    <property type="term" value="F:ubiquitin protein ligase activity"/>
    <property type="evidence" value="ECO:0007669"/>
    <property type="project" value="UniProtKB-EC"/>
</dbReference>
<comment type="caution">
    <text evidence="11">The sequence shown here is derived from an EMBL/GenBank/DDBJ whole genome shotgun (WGS) entry which is preliminary data.</text>
</comment>
<reference evidence="11 12" key="1">
    <citation type="submission" date="2022-05" db="EMBL/GenBank/DDBJ databases">
        <title>A multi-omics perspective on studying reproductive biology in Daphnia sinensis.</title>
        <authorList>
            <person name="Jia J."/>
        </authorList>
    </citation>
    <scope>NUCLEOTIDE SEQUENCE [LARGE SCALE GENOMIC DNA]</scope>
    <source>
        <strain evidence="11 12">WSL</strain>
    </source>
</reference>
<evidence type="ECO:0000256" key="6">
    <source>
        <dbReference type="ARBA" id="ARBA00022833"/>
    </source>
</evidence>
<evidence type="ECO:0000259" key="10">
    <source>
        <dbReference type="PROSITE" id="PS50089"/>
    </source>
</evidence>
<dbReference type="PANTHER" id="PTHR46077">
    <property type="entry name" value="E3 UBIQUITIN-PROTEIN LIGASE TOPORS"/>
    <property type="match status" value="1"/>
</dbReference>
<evidence type="ECO:0000256" key="2">
    <source>
        <dbReference type="ARBA" id="ARBA00012483"/>
    </source>
</evidence>
<dbReference type="InterPro" id="IPR017907">
    <property type="entry name" value="Znf_RING_CS"/>
</dbReference>
<organism evidence="11 12">
    <name type="scientific">Daphnia sinensis</name>
    <dbReference type="NCBI Taxonomy" id="1820382"/>
    <lineage>
        <taxon>Eukaryota</taxon>
        <taxon>Metazoa</taxon>
        <taxon>Ecdysozoa</taxon>
        <taxon>Arthropoda</taxon>
        <taxon>Crustacea</taxon>
        <taxon>Branchiopoda</taxon>
        <taxon>Diplostraca</taxon>
        <taxon>Cladocera</taxon>
        <taxon>Anomopoda</taxon>
        <taxon>Daphniidae</taxon>
        <taxon>Daphnia</taxon>
        <taxon>Daphnia similis group</taxon>
    </lineage>
</organism>
<keyword evidence="12" id="KW-1185">Reference proteome</keyword>
<evidence type="ECO:0000313" key="12">
    <source>
        <dbReference type="Proteomes" id="UP000820818"/>
    </source>
</evidence>
<dbReference type="SMART" id="SM00184">
    <property type="entry name" value="RING"/>
    <property type="match status" value="1"/>
</dbReference>
<evidence type="ECO:0000256" key="3">
    <source>
        <dbReference type="ARBA" id="ARBA00022679"/>
    </source>
</evidence>
<protein>
    <recommendedName>
        <fullName evidence="2">RING-type E3 ubiquitin transferase</fullName>
        <ecNumber evidence="2">2.3.2.27</ecNumber>
    </recommendedName>
</protein>
<evidence type="ECO:0000256" key="4">
    <source>
        <dbReference type="ARBA" id="ARBA00022723"/>
    </source>
</evidence>
<evidence type="ECO:0000256" key="7">
    <source>
        <dbReference type="ARBA" id="ARBA00023015"/>
    </source>
</evidence>
<dbReference type="PROSITE" id="PS50089">
    <property type="entry name" value="ZF_RING_2"/>
    <property type="match status" value="1"/>
</dbReference>
<dbReference type="GO" id="GO:0006513">
    <property type="term" value="P:protein monoubiquitination"/>
    <property type="evidence" value="ECO:0007669"/>
    <property type="project" value="TreeGrafter"/>
</dbReference>
<dbReference type="EC" id="2.3.2.27" evidence="2"/>
<dbReference type="InterPro" id="IPR013083">
    <property type="entry name" value="Znf_RING/FYVE/PHD"/>
</dbReference>
<dbReference type="EMBL" id="WJBH02000002">
    <property type="protein sequence ID" value="KAI9562825.1"/>
    <property type="molecule type" value="Genomic_DNA"/>
</dbReference>
<gene>
    <name evidence="11" type="ORF">GHT06_010280</name>
</gene>
<dbReference type="PROSITE" id="PS00518">
    <property type="entry name" value="ZF_RING_1"/>
    <property type="match status" value="1"/>
</dbReference>
<evidence type="ECO:0000256" key="5">
    <source>
        <dbReference type="ARBA" id="ARBA00022771"/>
    </source>
</evidence>
<dbReference type="Pfam" id="PF13639">
    <property type="entry name" value="zf-RING_2"/>
    <property type="match status" value="1"/>
</dbReference>
<keyword evidence="6" id="KW-0862">Zinc</keyword>
<dbReference type="Gene3D" id="3.30.40.10">
    <property type="entry name" value="Zinc/RING finger domain, C3HC4 (zinc finger)"/>
    <property type="match status" value="1"/>
</dbReference>
<evidence type="ECO:0000313" key="11">
    <source>
        <dbReference type="EMBL" id="KAI9562825.1"/>
    </source>
</evidence>
<dbReference type="AlphaFoldDB" id="A0AAD5LHF2"/>
<dbReference type="SUPFAM" id="SSF57850">
    <property type="entry name" value="RING/U-box"/>
    <property type="match status" value="1"/>
</dbReference>
<dbReference type="Proteomes" id="UP000820818">
    <property type="component" value="Linkage Group LG2"/>
</dbReference>
<dbReference type="GO" id="GO:0000209">
    <property type="term" value="P:protein polyubiquitination"/>
    <property type="evidence" value="ECO:0007669"/>
    <property type="project" value="TreeGrafter"/>
</dbReference>
<dbReference type="InterPro" id="IPR001841">
    <property type="entry name" value="Znf_RING"/>
</dbReference>
<sequence>MATNNELTNPRAQLRNYDDGICAICLNPHTNKSHPDCGHVFCFRCLVDWCRIKLECPTCKQPFKDFHHDIQIRPSFDQIYTPDPPPVAVEDPMLQQINLSIIGERGGQLQTWMISTANRLILLPMPLSSHERLNDPDFRLWFSNFLNREFNVSVIDIVRRTGDDPA</sequence>
<dbReference type="PANTHER" id="PTHR46077:SF1">
    <property type="entry name" value="TOP1 BINDING ARGININE_SERINE RICH PROTEIN, E3 UBIQUITIN LIGASE"/>
    <property type="match status" value="1"/>
</dbReference>
<keyword evidence="7" id="KW-0805">Transcription regulation</keyword>
<accession>A0AAD5LHF2</accession>
<keyword evidence="5 9" id="KW-0863">Zinc-finger</keyword>
<comment type="catalytic activity">
    <reaction evidence="1">
        <text>S-ubiquitinyl-[E2 ubiquitin-conjugating enzyme]-L-cysteine + [acceptor protein]-L-lysine = [E2 ubiquitin-conjugating enzyme]-L-cysteine + N(6)-ubiquitinyl-[acceptor protein]-L-lysine.</text>
        <dbReference type="EC" id="2.3.2.27"/>
    </reaction>
</comment>
<evidence type="ECO:0000256" key="9">
    <source>
        <dbReference type="PROSITE-ProRule" id="PRU00175"/>
    </source>
</evidence>
<evidence type="ECO:0000256" key="1">
    <source>
        <dbReference type="ARBA" id="ARBA00000900"/>
    </source>
</evidence>
<name>A0AAD5LHF2_9CRUS</name>
<evidence type="ECO:0000256" key="8">
    <source>
        <dbReference type="ARBA" id="ARBA00023163"/>
    </source>
</evidence>
<keyword evidence="4" id="KW-0479">Metal-binding</keyword>
<keyword evidence="8" id="KW-0804">Transcription</keyword>